<dbReference type="SUPFAM" id="SSF46785">
    <property type="entry name" value="Winged helix' DNA-binding domain"/>
    <property type="match status" value="1"/>
</dbReference>
<dbReference type="InterPro" id="IPR036390">
    <property type="entry name" value="WH_DNA-bd_sf"/>
</dbReference>
<evidence type="ECO:0000313" key="3">
    <source>
        <dbReference type="Proteomes" id="UP001284601"/>
    </source>
</evidence>
<keyword evidence="3" id="KW-1185">Reference proteome</keyword>
<protein>
    <submittedName>
        <fullName evidence="2">PadR family transcriptional regulator</fullName>
    </submittedName>
</protein>
<name>A0ABU4HI34_9ACTN</name>
<comment type="caution">
    <text evidence="2">The sequence shown here is derived from an EMBL/GenBank/DDBJ whole genome shotgun (WGS) entry which is preliminary data.</text>
</comment>
<evidence type="ECO:0000313" key="2">
    <source>
        <dbReference type="EMBL" id="MDW5592974.1"/>
    </source>
</evidence>
<organism evidence="2 3">
    <name type="scientific">Conexibacter stalactiti</name>
    <dbReference type="NCBI Taxonomy" id="1940611"/>
    <lineage>
        <taxon>Bacteria</taxon>
        <taxon>Bacillati</taxon>
        <taxon>Actinomycetota</taxon>
        <taxon>Thermoleophilia</taxon>
        <taxon>Solirubrobacterales</taxon>
        <taxon>Conexibacteraceae</taxon>
        <taxon>Conexibacter</taxon>
    </lineage>
</organism>
<dbReference type="Pfam" id="PF03551">
    <property type="entry name" value="PadR"/>
    <property type="match status" value="1"/>
</dbReference>
<dbReference type="EMBL" id="JAWSTH010000002">
    <property type="protein sequence ID" value="MDW5592974.1"/>
    <property type="molecule type" value="Genomic_DNA"/>
</dbReference>
<accession>A0ABU4HI34</accession>
<proteinExistence type="predicted"/>
<dbReference type="Proteomes" id="UP001284601">
    <property type="component" value="Unassembled WGS sequence"/>
</dbReference>
<evidence type="ECO:0000259" key="1">
    <source>
        <dbReference type="Pfam" id="PF03551"/>
    </source>
</evidence>
<sequence>MRAAVLASVIEEPGHAYGVGSAMTVRFGGVIGAKARHVYPVLRALADEGLVEATRPLPGTRSGGTAVGGWYRATAAGVERWREWLASPLDGARAAVDAKVRLLAARPDDLASAEGILDAYAEHLRQAASDLPELGENVSLQRRLTTDFDARLIDAQLDWISDARSRLRREAARRR</sequence>
<dbReference type="InterPro" id="IPR005149">
    <property type="entry name" value="Tscrpt_reg_PadR_N"/>
</dbReference>
<dbReference type="Gene3D" id="1.10.10.10">
    <property type="entry name" value="Winged helix-like DNA-binding domain superfamily/Winged helix DNA-binding domain"/>
    <property type="match status" value="1"/>
</dbReference>
<feature type="domain" description="Transcription regulator PadR N-terminal" evidence="1">
    <location>
        <begin position="5"/>
        <end position="79"/>
    </location>
</feature>
<reference evidence="2 3" key="2">
    <citation type="submission" date="2023-10" db="EMBL/GenBank/DDBJ databases">
        <authorList>
            <person name="Han X.F."/>
        </authorList>
    </citation>
    <scope>NUCLEOTIDE SEQUENCE [LARGE SCALE GENOMIC DNA]</scope>
    <source>
        <strain evidence="2 3">KCTC 39840</strain>
    </source>
</reference>
<gene>
    <name evidence="2" type="ORF">R7226_01405</name>
</gene>
<dbReference type="InterPro" id="IPR036388">
    <property type="entry name" value="WH-like_DNA-bd_sf"/>
</dbReference>
<reference evidence="3" key="1">
    <citation type="submission" date="2023-07" db="EMBL/GenBank/DDBJ databases">
        <title>Conexibacter stalactiti sp. nov., isolated from stalactites in a lava cave and emended description of the genus Conexibacter.</title>
        <authorList>
            <person name="Lee S.D."/>
        </authorList>
    </citation>
    <scope>NUCLEOTIDE SEQUENCE [LARGE SCALE GENOMIC DNA]</scope>
    <source>
        <strain evidence="3">KCTC 39840</strain>
    </source>
</reference>